<evidence type="ECO:0000256" key="1">
    <source>
        <dbReference type="SAM" id="MobiDB-lite"/>
    </source>
</evidence>
<name>A0A066YRL9_9ACTN</name>
<keyword evidence="3" id="KW-1185">Reference proteome</keyword>
<organism evidence="2 3">
    <name type="scientific">Kitasatospora cheerisanensis KCTC 2395</name>
    <dbReference type="NCBI Taxonomy" id="1348663"/>
    <lineage>
        <taxon>Bacteria</taxon>
        <taxon>Bacillati</taxon>
        <taxon>Actinomycetota</taxon>
        <taxon>Actinomycetes</taxon>
        <taxon>Kitasatosporales</taxon>
        <taxon>Streptomycetaceae</taxon>
        <taxon>Kitasatospora</taxon>
    </lineage>
</organism>
<dbReference type="Proteomes" id="UP000027178">
    <property type="component" value="Unassembled WGS sequence"/>
</dbReference>
<dbReference type="HOGENOM" id="CLU_2879936_0_0_11"/>
<accession>A0A066YRL9</accession>
<dbReference type="EMBL" id="JNBY01000162">
    <property type="protein sequence ID" value="KDN80711.1"/>
    <property type="molecule type" value="Genomic_DNA"/>
</dbReference>
<dbReference type="PATRIC" id="fig|1348663.4.peg.7240"/>
<sequence>MLLRQKLRQKGFVARQPHRPDGSTASLARRRTGPGEYAPGRKPMPRHPARRRGCHRRRLRWRA</sequence>
<feature type="compositionally biased region" description="Basic residues" evidence="1">
    <location>
        <begin position="43"/>
        <end position="63"/>
    </location>
</feature>
<comment type="caution">
    <text evidence="2">The sequence shown here is derived from an EMBL/GenBank/DDBJ whole genome shotgun (WGS) entry which is preliminary data.</text>
</comment>
<protein>
    <submittedName>
        <fullName evidence="2">Uncharacterized protein</fullName>
    </submittedName>
</protein>
<reference evidence="2 3" key="1">
    <citation type="submission" date="2014-05" db="EMBL/GenBank/DDBJ databases">
        <title>Draft Genome Sequence of Kitasatospora cheerisanensis KCTC 2395.</title>
        <authorList>
            <person name="Nam D.H."/>
        </authorList>
    </citation>
    <scope>NUCLEOTIDE SEQUENCE [LARGE SCALE GENOMIC DNA]</scope>
    <source>
        <strain evidence="2 3">KCTC 2395</strain>
    </source>
</reference>
<evidence type="ECO:0000313" key="3">
    <source>
        <dbReference type="Proteomes" id="UP000027178"/>
    </source>
</evidence>
<gene>
    <name evidence="2" type="ORF">KCH_74910</name>
</gene>
<dbReference type="AlphaFoldDB" id="A0A066YRL9"/>
<evidence type="ECO:0000313" key="2">
    <source>
        <dbReference type="EMBL" id="KDN80711.1"/>
    </source>
</evidence>
<feature type="region of interest" description="Disordered" evidence="1">
    <location>
        <begin position="1"/>
        <end position="63"/>
    </location>
</feature>
<proteinExistence type="predicted"/>